<gene>
    <name evidence="2" type="ORF">CGZ75_11235</name>
</gene>
<feature type="transmembrane region" description="Helical" evidence="1">
    <location>
        <begin position="12"/>
        <end position="33"/>
    </location>
</feature>
<dbReference type="Proteomes" id="UP000215145">
    <property type="component" value="Unassembled WGS sequence"/>
</dbReference>
<dbReference type="EMBL" id="NMUQ01000001">
    <property type="protein sequence ID" value="OXM17592.1"/>
    <property type="molecule type" value="Genomic_DNA"/>
</dbReference>
<dbReference type="Gene3D" id="2.40.50.660">
    <property type="match status" value="1"/>
</dbReference>
<evidence type="ECO:0008006" key="4">
    <source>
        <dbReference type="Google" id="ProtNLM"/>
    </source>
</evidence>
<name>A0A229P5P1_9BACL</name>
<accession>A0A229P5P1</accession>
<keyword evidence="1" id="KW-1133">Transmembrane helix</keyword>
<dbReference type="AlphaFoldDB" id="A0A229P5P1"/>
<evidence type="ECO:0000313" key="3">
    <source>
        <dbReference type="Proteomes" id="UP000215145"/>
    </source>
</evidence>
<dbReference type="OrthoDB" id="282886at2"/>
<evidence type="ECO:0000313" key="2">
    <source>
        <dbReference type="EMBL" id="OXM17592.1"/>
    </source>
</evidence>
<dbReference type="InterPro" id="IPR019635">
    <property type="entry name" value="DUF2500"/>
</dbReference>
<organism evidence="2 3">
    <name type="scientific">Paenibacillus herberti</name>
    <dbReference type="NCBI Taxonomy" id="1619309"/>
    <lineage>
        <taxon>Bacteria</taxon>
        <taxon>Bacillati</taxon>
        <taxon>Bacillota</taxon>
        <taxon>Bacilli</taxon>
        <taxon>Bacillales</taxon>
        <taxon>Paenibacillaceae</taxon>
        <taxon>Paenibacillus</taxon>
    </lineage>
</organism>
<keyword evidence="1" id="KW-0472">Membrane</keyword>
<keyword evidence="1" id="KW-0812">Transmembrane</keyword>
<keyword evidence="3" id="KW-1185">Reference proteome</keyword>
<reference evidence="2 3" key="1">
    <citation type="submission" date="2017-07" db="EMBL/GenBank/DDBJ databases">
        <title>Paenibacillus herberti R33 genome sequencing and assembly.</title>
        <authorList>
            <person name="Su W."/>
        </authorList>
    </citation>
    <scope>NUCLEOTIDE SEQUENCE [LARGE SCALE GENOMIC DNA]</scope>
    <source>
        <strain evidence="2 3">R33</strain>
    </source>
</reference>
<sequence length="123" mass="13537">MFNFVEKFGPIFIGLVFVLIIGTFVFVIGKGLLTWGRNNASPVITVPCRIADKRTEVWGGSGDSSANTSYFVTFEFGDGSRKEIPVPDNQYGLLVVGDQGELTYQGTRFQGFNRLAQPYSQGN</sequence>
<comment type="caution">
    <text evidence="2">The sequence shown here is derived from an EMBL/GenBank/DDBJ whole genome shotgun (WGS) entry which is preliminary data.</text>
</comment>
<dbReference type="Pfam" id="PF10694">
    <property type="entry name" value="DUF2500"/>
    <property type="match status" value="1"/>
</dbReference>
<evidence type="ECO:0000256" key="1">
    <source>
        <dbReference type="SAM" id="Phobius"/>
    </source>
</evidence>
<proteinExistence type="predicted"/>
<protein>
    <recommendedName>
        <fullName evidence="4">DUF2500 domain-containing protein</fullName>
    </recommendedName>
</protein>